<dbReference type="Pfam" id="PF24913">
    <property type="entry name" value="WHD_AAA_fung"/>
    <property type="match status" value="1"/>
</dbReference>
<dbReference type="EMBL" id="KV454485">
    <property type="protein sequence ID" value="ODV59515.1"/>
    <property type="molecule type" value="Genomic_DNA"/>
</dbReference>
<dbReference type="InterPro" id="IPR056808">
    <property type="entry name" value="HTH_AAA"/>
</dbReference>
<gene>
    <name evidence="3" type="ORF">ASCRUDRAFT_71481</name>
</gene>
<dbReference type="RefSeq" id="XP_020045822.1">
    <property type="nucleotide sequence ID" value="XM_020191946.1"/>
</dbReference>
<evidence type="ECO:0000259" key="2">
    <source>
        <dbReference type="Pfam" id="PF24913"/>
    </source>
</evidence>
<evidence type="ECO:0000313" key="3">
    <source>
        <dbReference type="EMBL" id="ODV59515.1"/>
    </source>
</evidence>
<feature type="domain" description="Orc1-like AAA ATPase" evidence="1">
    <location>
        <begin position="164"/>
        <end position="294"/>
    </location>
</feature>
<protein>
    <submittedName>
        <fullName evidence="3">Uncharacterized protein</fullName>
    </submittedName>
</protein>
<name>A0A1D2VD04_9ASCO</name>
<dbReference type="AlphaFoldDB" id="A0A1D2VD04"/>
<dbReference type="GeneID" id="30965582"/>
<dbReference type="InParanoid" id="A0A1D2VD04"/>
<reference evidence="4" key="1">
    <citation type="submission" date="2016-05" db="EMBL/GenBank/DDBJ databases">
        <title>Comparative genomics of biotechnologically important yeasts.</title>
        <authorList>
            <consortium name="DOE Joint Genome Institute"/>
            <person name="Riley R."/>
            <person name="Haridas S."/>
            <person name="Wolfe K.H."/>
            <person name="Lopes M.R."/>
            <person name="Hittinger C.T."/>
            <person name="Goker M."/>
            <person name="Salamov A."/>
            <person name="Wisecaver J."/>
            <person name="Long T.M."/>
            <person name="Aerts A.L."/>
            <person name="Barry K."/>
            <person name="Choi C."/>
            <person name="Clum A."/>
            <person name="Coughlan A.Y."/>
            <person name="Deshpande S."/>
            <person name="Douglass A.P."/>
            <person name="Hanson S.J."/>
            <person name="Klenk H.-P."/>
            <person name="Labutti K."/>
            <person name="Lapidus A."/>
            <person name="Lindquist E."/>
            <person name="Lipzen A."/>
            <person name="Meier-Kolthoff J.P."/>
            <person name="Ohm R.A."/>
            <person name="Otillar R.P."/>
            <person name="Pangilinan J."/>
            <person name="Peng Y."/>
            <person name="Rokas A."/>
            <person name="Rosa C.A."/>
            <person name="Scheuner C."/>
            <person name="Sibirny A.A."/>
            <person name="Slot J.C."/>
            <person name="Stielow J.B."/>
            <person name="Sun H."/>
            <person name="Kurtzman C.P."/>
            <person name="Blackwell M."/>
            <person name="Grigoriev I.V."/>
            <person name="Jeffries T.W."/>
        </authorList>
    </citation>
    <scope>NUCLEOTIDE SEQUENCE [LARGE SCALE GENOMIC DNA]</scope>
    <source>
        <strain evidence="4">DSM 1968</strain>
    </source>
</reference>
<evidence type="ECO:0000313" key="4">
    <source>
        <dbReference type="Proteomes" id="UP000095038"/>
    </source>
</evidence>
<organism evidence="3 4">
    <name type="scientific">Ascoidea rubescens DSM 1968</name>
    <dbReference type="NCBI Taxonomy" id="1344418"/>
    <lineage>
        <taxon>Eukaryota</taxon>
        <taxon>Fungi</taxon>
        <taxon>Dikarya</taxon>
        <taxon>Ascomycota</taxon>
        <taxon>Saccharomycotina</taxon>
        <taxon>Saccharomycetes</taxon>
        <taxon>Ascoideaceae</taxon>
        <taxon>Ascoidea</taxon>
    </lineage>
</organism>
<keyword evidence="4" id="KW-1185">Reference proteome</keyword>
<proteinExistence type="predicted"/>
<evidence type="ECO:0000259" key="1">
    <source>
        <dbReference type="Pfam" id="PF13191"/>
    </source>
</evidence>
<dbReference type="Pfam" id="PF13191">
    <property type="entry name" value="AAA_16"/>
    <property type="match status" value="1"/>
</dbReference>
<dbReference type="InterPro" id="IPR041664">
    <property type="entry name" value="AAA_16"/>
</dbReference>
<feature type="domain" description="AAA protein C-terminal winged helix" evidence="2">
    <location>
        <begin position="397"/>
        <end position="526"/>
    </location>
</feature>
<dbReference type="STRING" id="1344418.A0A1D2VD04"/>
<dbReference type="Proteomes" id="UP000095038">
    <property type="component" value="Unassembled WGS sequence"/>
</dbReference>
<dbReference type="SUPFAM" id="SSF52540">
    <property type="entry name" value="P-loop containing nucleoside triphosphate hydrolases"/>
    <property type="match status" value="1"/>
</dbReference>
<dbReference type="Gene3D" id="3.40.50.300">
    <property type="entry name" value="P-loop containing nucleotide triphosphate hydrolases"/>
    <property type="match status" value="1"/>
</dbReference>
<accession>A0A1D2VD04</accession>
<sequence>MLHPQMFKRFIFPIYRRNISNRLLHSSSAQRINLLLPFDLLEDQNEKDEKSDQSKENTENKNSTESQFKNLAFKCLETVGITFSSLAILAFGGYSYHKIYQHHVISQMNSAFDEGFDTFESIFHSKNDNYLFNRSISPEEDSTDWVARPEQNSIDNIITGKIKGRYYLILGEKGTGKTSILLEAIKHQQGKNVIALDAHADPEIFRLRLGKALKFSFYEDYIGSLFSIRGPRETTALLDIERAFTKLEEVAIERVHRLKNSDSPLIIIINNCHLIREDETGLDLVELLQQKAESLSGSGLVTMIFNSDDYWFYERLKILATRLDVINIKDFNKLDAINAIQVLRKKNKNEDLSVIEASKIYNLIGGRIQHLAKVCKNDDMIKTANELIDAEKTWLLNKCGLIGMGMDDDVMQSGKFSNSAMLLVKEFVEMDKEFFNHYNSLDKNISPNIQDNSYRLPSLPLWRARQVMTRPDLIRDYDALNIFTIDKDARVRPDSIPMLRAFHEIYNQSGFLNLLNENCERVSAIESLGRTRELVAKDLILGANYKIDDNKRIFIENYNSEDDIENIPMQSIGSGSYKEYWKLR</sequence>
<dbReference type="PANTHER" id="PTHR36168">
    <property type="entry name" value="CHROMOSOME 1, WHOLE GENOME SHOTGUN SEQUENCE"/>
    <property type="match status" value="1"/>
</dbReference>
<dbReference type="OrthoDB" id="511599at2759"/>
<dbReference type="InterPro" id="IPR027417">
    <property type="entry name" value="P-loop_NTPase"/>
</dbReference>
<dbReference type="PANTHER" id="PTHR36168:SF1">
    <property type="entry name" value="ORC1-LIKE AAA ATPASE DOMAIN-CONTAINING PROTEIN"/>
    <property type="match status" value="1"/>
</dbReference>